<dbReference type="KEGG" id="tje:TJEJU_0392"/>
<dbReference type="EMBL" id="LT899436">
    <property type="protein sequence ID" value="SNR14190.1"/>
    <property type="molecule type" value="Genomic_DNA"/>
</dbReference>
<proteinExistence type="predicted"/>
<dbReference type="AlphaFoldDB" id="A0A238U745"/>
<evidence type="ECO:0000313" key="1">
    <source>
        <dbReference type="EMBL" id="SNR14190.1"/>
    </source>
</evidence>
<name>A0A238U745_9FLAO</name>
<keyword evidence="2" id="KW-1185">Reference proteome</keyword>
<accession>A0A238U745</accession>
<dbReference type="Proteomes" id="UP000215214">
    <property type="component" value="Chromosome TJEJU"/>
</dbReference>
<sequence>MHSCYTRNSLNFRSHECIYSPLPIIMKKTCLLILFITSLVVSCAKKTISERFFDVEKPDLMFGGMIKSANPFQIEGENGKRYIREKGGVGGINIKIPELEKLYGANQIVTDSTKAILIIDFPLNKIIGYEIENKNGFNKKDLTIELSKVYSEIYTQKHKYGICCDNLEDLELTNILVFEVGKQIYLETKVESKK</sequence>
<evidence type="ECO:0000313" key="2">
    <source>
        <dbReference type="Proteomes" id="UP000215214"/>
    </source>
</evidence>
<reference evidence="1 2" key="1">
    <citation type="submission" date="2017-07" db="EMBL/GenBank/DDBJ databases">
        <authorList>
            <person name="Sun Z.S."/>
            <person name="Albrecht U."/>
            <person name="Echele G."/>
            <person name="Lee C.C."/>
        </authorList>
    </citation>
    <scope>NUCLEOTIDE SEQUENCE [LARGE SCALE GENOMIC DNA]</scope>
    <source>
        <strain evidence="2">type strain: KCTC 22618</strain>
    </source>
</reference>
<gene>
    <name evidence="1" type="ORF">TJEJU_0392</name>
</gene>
<organism evidence="1 2">
    <name type="scientific">Tenacibaculum jejuense</name>
    <dbReference type="NCBI Taxonomy" id="584609"/>
    <lineage>
        <taxon>Bacteria</taxon>
        <taxon>Pseudomonadati</taxon>
        <taxon>Bacteroidota</taxon>
        <taxon>Flavobacteriia</taxon>
        <taxon>Flavobacteriales</taxon>
        <taxon>Flavobacteriaceae</taxon>
        <taxon>Tenacibaculum</taxon>
    </lineage>
</organism>
<protein>
    <submittedName>
        <fullName evidence="1">Uncharacterized protein</fullName>
    </submittedName>
</protein>